<keyword evidence="2" id="KW-0238">DNA-binding</keyword>
<proteinExistence type="predicted"/>
<organism evidence="2 3">
    <name type="scientific">Prescottella agglutinans</name>
    <dbReference type="NCBI Taxonomy" id="1644129"/>
    <lineage>
        <taxon>Bacteria</taxon>
        <taxon>Bacillati</taxon>
        <taxon>Actinomycetota</taxon>
        <taxon>Actinomycetes</taxon>
        <taxon>Mycobacteriales</taxon>
        <taxon>Nocardiaceae</taxon>
        <taxon>Prescottella</taxon>
    </lineage>
</organism>
<dbReference type="InterPro" id="IPR001387">
    <property type="entry name" value="Cro/C1-type_HTH"/>
</dbReference>
<protein>
    <submittedName>
        <fullName evidence="2">DNA-binding XRE family transcriptional regulator</fullName>
    </submittedName>
</protein>
<dbReference type="CDD" id="cd00093">
    <property type="entry name" value="HTH_XRE"/>
    <property type="match status" value="1"/>
</dbReference>
<dbReference type="SUPFAM" id="SSF47413">
    <property type="entry name" value="lambda repressor-like DNA-binding domains"/>
    <property type="match status" value="1"/>
</dbReference>
<dbReference type="Pfam" id="PF01381">
    <property type="entry name" value="HTH_3"/>
    <property type="match status" value="1"/>
</dbReference>
<reference evidence="2 3" key="1">
    <citation type="submission" date="2023-04" db="EMBL/GenBank/DDBJ databases">
        <title>Forest soil microbial communities from Buena Vista Peninsula, Colon Province, Panama.</title>
        <authorList>
            <person name="Bouskill N."/>
        </authorList>
    </citation>
    <scope>NUCLEOTIDE SEQUENCE [LARGE SCALE GENOMIC DNA]</scope>
    <source>
        <strain evidence="2 3">CFH S0262</strain>
    </source>
</reference>
<accession>A0ABT6ML77</accession>
<name>A0ABT6ML77_9NOCA</name>
<gene>
    <name evidence="2" type="ORF">M2280_006341</name>
</gene>
<dbReference type="SMART" id="SM00530">
    <property type="entry name" value="HTH_XRE"/>
    <property type="match status" value="1"/>
</dbReference>
<keyword evidence="3" id="KW-1185">Reference proteome</keyword>
<comment type="caution">
    <text evidence="2">The sequence shown here is derived from an EMBL/GenBank/DDBJ whole genome shotgun (WGS) entry which is preliminary data.</text>
</comment>
<dbReference type="Gene3D" id="1.10.260.40">
    <property type="entry name" value="lambda repressor-like DNA-binding domains"/>
    <property type="match status" value="1"/>
</dbReference>
<dbReference type="RefSeq" id="WP_280764227.1">
    <property type="nucleotide sequence ID" value="NZ_JARXVC010000038.1"/>
</dbReference>
<feature type="domain" description="HTH cro/C1-type" evidence="1">
    <location>
        <begin position="99"/>
        <end position="153"/>
    </location>
</feature>
<evidence type="ECO:0000259" key="1">
    <source>
        <dbReference type="PROSITE" id="PS50943"/>
    </source>
</evidence>
<dbReference type="Proteomes" id="UP001160334">
    <property type="component" value="Unassembled WGS sequence"/>
</dbReference>
<dbReference type="GO" id="GO:0003677">
    <property type="term" value="F:DNA binding"/>
    <property type="evidence" value="ECO:0007669"/>
    <property type="project" value="UniProtKB-KW"/>
</dbReference>
<dbReference type="InterPro" id="IPR010982">
    <property type="entry name" value="Lambda_DNA-bd_dom_sf"/>
</dbReference>
<evidence type="ECO:0000313" key="2">
    <source>
        <dbReference type="EMBL" id="MDH6285077.1"/>
    </source>
</evidence>
<evidence type="ECO:0000313" key="3">
    <source>
        <dbReference type="Proteomes" id="UP001160334"/>
    </source>
</evidence>
<dbReference type="EMBL" id="JARXVC010000038">
    <property type="protein sequence ID" value="MDH6285077.1"/>
    <property type="molecule type" value="Genomic_DNA"/>
</dbReference>
<sequence>MGQEHDHAATTPAARARAKAIEVAGFDPGELAFMDHDEAPAAYVDARAALLWSEVDLRELDDLAARKVAAWEVLDVVYEEESHSSVKDSPTGPTIAAMLRQARLARGLTIEDVAERSGISREVCTAIENLAHSVDIAELSALAPVVGLTAAEVLDTAQEAAASRATSHLSLVSEESAAISDSR</sequence>
<dbReference type="PROSITE" id="PS50943">
    <property type="entry name" value="HTH_CROC1"/>
    <property type="match status" value="1"/>
</dbReference>